<dbReference type="AlphaFoldDB" id="A0A9P1BSY9"/>
<comment type="caution">
    <text evidence="3">The sequence shown here is derived from an EMBL/GenBank/DDBJ whole genome shotgun (WGS) entry which is preliminary data.</text>
</comment>
<feature type="region of interest" description="Disordered" evidence="1">
    <location>
        <begin position="100"/>
        <end position="124"/>
    </location>
</feature>
<gene>
    <name evidence="3" type="ORF">C1SCF055_LOCUS6796</name>
</gene>
<feature type="chain" id="PRO_5043269760" evidence="2">
    <location>
        <begin position="17"/>
        <end position="124"/>
    </location>
</feature>
<accession>A0A9P1BSY9</accession>
<evidence type="ECO:0000256" key="1">
    <source>
        <dbReference type="SAM" id="MobiDB-lite"/>
    </source>
</evidence>
<protein>
    <submittedName>
        <fullName evidence="3">Uncharacterized protein</fullName>
    </submittedName>
</protein>
<evidence type="ECO:0000256" key="2">
    <source>
        <dbReference type="SAM" id="SignalP"/>
    </source>
</evidence>
<evidence type="ECO:0000313" key="4">
    <source>
        <dbReference type="EMBL" id="CAL4766107.1"/>
    </source>
</evidence>
<dbReference type="Proteomes" id="UP001152797">
    <property type="component" value="Unassembled WGS sequence"/>
</dbReference>
<feature type="signal peptide" evidence="2">
    <location>
        <begin position="1"/>
        <end position="16"/>
    </location>
</feature>
<proteinExistence type="predicted"/>
<dbReference type="EMBL" id="CAMXCT010000437">
    <property type="protein sequence ID" value="CAI3978795.1"/>
    <property type="molecule type" value="Genomic_DNA"/>
</dbReference>
<evidence type="ECO:0000313" key="3">
    <source>
        <dbReference type="EMBL" id="CAI3978795.1"/>
    </source>
</evidence>
<reference evidence="4 5" key="2">
    <citation type="submission" date="2024-05" db="EMBL/GenBank/DDBJ databases">
        <authorList>
            <person name="Chen Y."/>
            <person name="Shah S."/>
            <person name="Dougan E. K."/>
            <person name="Thang M."/>
            <person name="Chan C."/>
        </authorList>
    </citation>
    <scope>NUCLEOTIDE SEQUENCE [LARGE SCALE GENOMIC DNA]</scope>
</reference>
<organism evidence="3">
    <name type="scientific">Cladocopium goreaui</name>
    <dbReference type="NCBI Taxonomy" id="2562237"/>
    <lineage>
        <taxon>Eukaryota</taxon>
        <taxon>Sar</taxon>
        <taxon>Alveolata</taxon>
        <taxon>Dinophyceae</taxon>
        <taxon>Suessiales</taxon>
        <taxon>Symbiodiniaceae</taxon>
        <taxon>Cladocopium</taxon>
    </lineage>
</organism>
<keyword evidence="5" id="KW-1185">Reference proteome</keyword>
<name>A0A9P1BSY9_9DINO</name>
<reference evidence="3" key="1">
    <citation type="submission" date="2022-10" db="EMBL/GenBank/DDBJ databases">
        <authorList>
            <person name="Chen Y."/>
            <person name="Dougan E. K."/>
            <person name="Chan C."/>
            <person name="Rhodes N."/>
            <person name="Thang M."/>
        </authorList>
    </citation>
    <scope>NUCLEOTIDE SEQUENCE</scope>
</reference>
<dbReference type="EMBL" id="CAMXCT030000437">
    <property type="protein sequence ID" value="CAL4766107.1"/>
    <property type="molecule type" value="Genomic_DNA"/>
</dbReference>
<sequence length="124" mass="13689">MVPLVAALVVTAVATAATRPQQETMTSQCAGLAEELHQATSSLHEIEKTLEELTHLETTSWPKLWTNQQDDGKFGDAVQAFLQEEAGRLKHIQKVTRKHRDELQQKESGCGRMKVTAPGLGLQQ</sequence>
<evidence type="ECO:0000313" key="5">
    <source>
        <dbReference type="Proteomes" id="UP001152797"/>
    </source>
</evidence>
<dbReference type="EMBL" id="CAMXCT020000437">
    <property type="protein sequence ID" value="CAL1132170.1"/>
    <property type="molecule type" value="Genomic_DNA"/>
</dbReference>
<keyword evidence="2" id="KW-0732">Signal</keyword>